<organism evidence="2 3">
    <name type="scientific">Elliptochloris bilobata</name>
    <dbReference type="NCBI Taxonomy" id="381761"/>
    <lineage>
        <taxon>Eukaryota</taxon>
        <taxon>Viridiplantae</taxon>
        <taxon>Chlorophyta</taxon>
        <taxon>core chlorophytes</taxon>
        <taxon>Trebouxiophyceae</taxon>
        <taxon>Trebouxiophyceae incertae sedis</taxon>
        <taxon>Elliptochloris clade</taxon>
        <taxon>Elliptochloris</taxon>
    </lineage>
</organism>
<gene>
    <name evidence="2" type="ORF">WJX81_005788</name>
</gene>
<comment type="caution">
    <text evidence="2">The sequence shown here is derived from an EMBL/GenBank/DDBJ whole genome shotgun (WGS) entry which is preliminary data.</text>
</comment>
<protein>
    <submittedName>
        <fullName evidence="2">Uncharacterized protein</fullName>
    </submittedName>
</protein>
<evidence type="ECO:0000313" key="2">
    <source>
        <dbReference type="EMBL" id="KAK9827727.1"/>
    </source>
</evidence>
<name>A0AAW1R1V8_9CHLO</name>
<evidence type="ECO:0000256" key="1">
    <source>
        <dbReference type="SAM" id="Coils"/>
    </source>
</evidence>
<reference evidence="2 3" key="1">
    <citation type="journal article" date="2024" name="Nat. Commun.">
        <title>Phylogenomics reveals the evolutionary origins of lichenization in chlorophyte algae.</title>
        <authorList>
            <person name="Puginier C."/>
            <person name="Libourel C."/>
            <person name="Otte J."/>
            <person name="Skaloud P."/>
            <person name="Haon M."/>
            <person name="Grisel S."/>
            <person name="Petersen M."/>
            <person name="Berrin J.G."/>
            <person name="Delaux P.M."/>
            <person name="Dal Grande F."/>
            <person name="Keller J."/>
        </authorList>
    </citation>
    <scope>NUCLEOTIDE SEQUENCE [LARGE SCALE GENOMIC DNA]</scope>
    <source>
        <strain evidence="2 3">SAG 245.80</strain>
    </source>
</reference>
<accession>A0AAW1R1V8</accession>
<keyword evidence="3" id="KW-1185">Reference proteome</keyword>
<feature type="coiled-coil region" evidence="1">
    <location>
        <begin position="38"/>
        <end position="72"/>
    </location>
</feature>
<keyword evidence="1" id="KW-0175">Coiled coil</keyword>
<dbReference type="EMBL" id="JALJOU010000055">
    <property type="protein sequence ID" value="KAK9827727.1"/>
    <property type="molecule type" value="Genomic_DNA"/>
</dbReference>
<sequence length="103" mass="11064">MEGEALKALEERACAAEARLAALESSQSAGDAGPCAALGEAEKRVKQLEREKKELEAQAEKLRYRVDILVATVREGDALLKAALSGDDLERTQLADKLAHLCS</sequence>
<proteinExistence type="predicted"/>
<dbReference type="AlphaFoldDB" id="A0AAW1R1V8"/>
<evidence type="ECO:0000313" key="3">
    <source>
        <dbReference type="Proteomes" id="UP001445335"/>
    </source>
</evidence>
<dbReference type="Proteomes" id="UP001445335">
    <property type="component" value="Unassembled WGS sequence"/>
</dbReference>